<keyword evidence="2" id="KW-0472">Membrane</keyword>
<feature type="transmembrane region" description="Helical" evidence="2">
    <location>
        <begin position="71"/>
        <end position="90"/>
    </location>
</feature>
<feature type="transmembrane region" description="Helical" evidence="2">
    <location>
        <begin position="35"/>
        <end position="59"/>
    </location>
</feature>
<dbReference type="AlphaFoldDB" id="A0AA88GG17"/>
<accession>A0AA88GG17</accession>
<reference evidence="3 4" key="1">
    <citation type="journal article" date="2018" name="BMC Genomics">
        <title>The genome of Naegleria lovaniensis, the basis for a comparative approach to unravel pathogenicity factors of the human pathogenic amoeba N. fowleri.</title>
        <authorList>
            <person name="Liechti N."/>
            <person name="Schurch N."/>
            <person name="Bruggmann R."/>
            <person name="Wittwer M."/>
        </authorList>
    </citation>
    <scope>NUCLEOTIDE SEQUENCE [LARGE SCALE GENOMIC DNA]</scope>
    <source>
        <strain evidence="3 4">ATCC 30569</strain>
    </source>
</reference>
<dbReference type="Proteomes" id="UP000816034">
    <property type="component" value="Unassembled WGS sequence"/>
</dbReference>
<feature type="region of interest" description="Disordered" evidence="1">
    <location>
        <begin position="270"/>
        <end position="305"/>
    </location>
</feature>
<comment type="caution">
    <text evidence="3">The sequence shown here is derived from an EMBL/GenBank/DDBJ whole genome shotgun (WGS) entry which is preliminary data.</text>
</comment>
<evidence type="ECO:0000256" key="1">
    <source>
        <dbReference type="SAM" id="MobiDB-lite"/>
    </source>
</evidence>
<gene>
    <name evidence="3" type="ORF">C9374_008968</name>
</gene>
<evidence type="ECO:0000256" key="2">
    <source>
        <dbReference type="SAM" id="Phobius"/>
    </source>
</evidence>
<feature type="transmembrane region" description="Helical" evidence="2">
    <location>
        <begin position="119"/>
        <end position="139"/>
    </location>
</feature>
<protein>
    <submittedName>
        <fullName evidence="3">Uncharacterized protein</fullName>
    </submittedName>
</protein>
<dbReference type="RefSeq" id="XP_044545145.1">
    <property type="nucleotide sequence ID" value="XM_044699102.1"/>
</dbReference>
<dbReference type="GeneID" id="68101422"/>
<proteinExistence type="predicted"/>
<keyword evidence="4" id="KW-1185">Reference proteome</keyword>
<evidence type="ECO:0000313" key="4">
    <source>
        <dbReference type="Proteomes" id="UP000816034"/>
    </source>
</evidence>
<feature type="transmembrane region" description="Helical" evidence="2">
    <location>
        <begin position="366"/>
        <end position="387"/>
    </location>
</feature>
<keyword evidence="2" id="KW-0812">Transmembrane</keyword>
<feature type="transmembrane region" description="Helical" evidence="2">
    <location>
        <begin position="334"/>
        <end position="360"/>
    </location>
</feature>
<feature type="compositionally biased region" description="Low complexity" evidence="1">
    <location>
        <begin position="279"/>
        <end position="305"/>
    </location>
</feature>
<evidence type="ECO:0000313" key="3">
    <source>
        <dbReference type="EMBL" id="KAG2377883.1"/>
    </source>
</evidence>
<feature type="transmembrane region" description="Helical" evidence="2">
    <location>
        <begin position="159"/>
        <end position="185"/>
    </location>
</feature>
<organism evidence="3 4">
    <name type="scientific">Naegleria lovaniensis</name>
    <name type="common">Amoeba</name>
    <dbReference type="NCBI Taxonomy" id="51637"/>
    <lineage>
        <taxon>Eukaryota</taxon>
        <taxon>Discoba</taxon>
        <taxon>Heterolobosea</taxon>
        <taxon>Tetramitia</taxon>
        <taxon>Eutetramitia</taxon>
        <taxon>Vahlkampfiidae</taxon>
        <taxon>Naegleria</taxon>
    </lineage>
</organism>
<keyword evidence="2" id="KW-1133">Transmembrane helix</keyword>
<sequence length="414" mass="46273">MSLSNPVLPLVEELILANTTNTTSSTTSLFGEYNILVVALVAPFIVVFAVLFVISCVSFFLQRAKMKRKQFLLFTLLLVLCLSATFSNMFRISSELAYLHPIPEQAMLLNNGIKTVDRFLVSVLIYVQILILALICSVFMETTKATGFVTKPVYRASYFALFGILVALFVILLLNNIAIFTFHGLRGSPVQILDASQTNEFQKSIFIAPCIIFFLSFFAISAILNVYGFKLYHSLQKSKAKLIKIFVKQQQAFQGIAESLSPLPLQSMDSLTTDSPRKSIPNSTSNSTTNDSSQSTLSPMTMPSTPTVSVDDLKFSAEQEKIYEFKKAALRRALIIQLGLSACLFVQSIGVLFISVGVLWRYLLLFFYMFMNLGMCFFVILLLVIYSPLREVQRLVRTPSDQNLAKQTTSKTVV</sequence>
<name>A0AA88GG17_NAELO</name>
<dbReference type="EMBL" id="PYSW02000036">
    <property type="protein sequence ID" value="KAG2377883.1"/>
    <property type="molecule type" value="Genomic_DNA"/>
</dbReference>
<feature type="transmembrane region" description="Helical" evidence="2">
    <location>
        <begin position="205"/>
        <end position="229"/>
    </location>
</feature>